<evidence type="ECO:0000313" key="2">
    <source>
        <dbReference type="Proteomes" id="UP000516446"/>
    </source>
</evidence>
<dbReference type="AlphaFoldDB" id="A0A7H1MMA8"/>
<protein>
    <recommendedName>
        <fullName evidence="3">Tagaturonate/fructuronate epimerase</fullName>
    </recommendedName>
</protein>
<gene>
    <name evidence="1" type="ORF">FY536_04670</name>
</gene>
<evidence type="ECO:0008006" key="3">
    <source>
        <dbReference type="Google" id="ProtNLM"/>
    </source>
</evidence>
<proteinExistence type="predicted"/>
<dbReference type="Pfam" id="PF16257">
    <property type="entry name" value="UxaE"/>
    <property type="match status" value="1"/>
</dbReference>
<evidence type="ECO:0000313" key="1">
    <source>
        <dbReference type="EMBL" id="QNT64594.1"/>
    </source>
</evidence>
<reference evidence="1 2" key="1">
    <citation type="submission" date="2019-08" db="EMBL/GenBank/DDBJ databases">
        <authorList>
            <person name="Chang H.C."/>
            <person name="Mun S.Y."/>
        </authorList>
    </citation>
    <scope>NUCLEOTIDE SEQUENCE [LARGE SCALE GENOMIC DNA]</scope>
    <source>
        <strain evidence="1 2">SK</strain>
    </source>
</reference>
<dbReference type="GO" id="GO:0016853">
    <property type="term" value="F:isomerase activity"/>
    <property type="evidence" value="ECO:0007669"/>
    <property type="project" value="InterPro"/>
</dbReference>
<name>A0A7H1MMA8_9LACO</name>
<dbReference type="EMBL" id="CP043431">
    <property type="protein sequence ID" value="QNT64594.1"/>
    <property type="molecule type" value="Genomic_DNA"/>
</dbReference>
<accession>A0A7H1MMA8</accession>
<sequence length="521" mass="60243">MNLDTLLNDVEVILDANGNYDNLENSDIYVPSIKVDRKNVYFILKSNNKKKLVGFIDTDLINDFETIESKEVANKTLFIGKLNSKNLKAIEERFNWVEPTSRHGYKYTFGLGDRLGLASQAHLRLFKAHKDIFPVLGQQSIRELILTGRTFSDVVEDAAWAVFEEGYTTGWGADGDHVKNDFEIDYAIKSGETMITLDLTEDLHPEVVTLSDEELDEKFNALDEEFVNRFNKTYLNQEFKINDTLSVKFTKRDLEESVLMYYDAILRSVFVYNRYVVPFNLDFEISVDETSEPTSPENHYFFASELSLNNVVVETLAPRFYGEFQKAIDYIGDVNRFEKEYIEHQAIAEKFGYRISVHSGSDKLSVYEIIGRVSKKGWHVKTAGTNWLEALRVIAAKDPELMIDLYKFSYENLDDVANMYVFNAQENVKKGLVMKPEDVTLDNVHVLLQDDDTRQVLHTMYGSILNLKSSYKYVYRNQIFNILHENEDLYGQYLNTHIAEHLDLLEGKFKNKDEVIAHYEG</sequence>
<dbReference type="Proteomes" id="UP000516446">
    <property type="component" value="Chromosome"/>
</dbReference>
<dbReference type="RefSeq" id="WP_006844926.1">
    <property type="nucleotide sequence ID" value="NZ_CP026847.1"/>
</dbReference>
<dbReference type="InterPro" id="IPR032586">
    <property type="entry name" value="UxaE"/>
</dbReference>
<organism evidence="1 2">
    <name type="scientific">Weissella koreensis</name>
    <dbReference type="NCBI Taxonomy" id="165096"/>
    <lineage>
        <taxon>Bacteria</taxon>
        <taxon>Bacillati</taxon>
        <taxon>Bacillota</taxon>
        <taxon>Bacilli</taxon>
        <taxon>Lactobacillales</taxon>
        <taxon>Lactobacillaceae</taxon>
        <taxon>Weissella</taxon>
    </lineage>
</organism>
<keyword evidence="2" id="KW-1185">Reference proteome</keyword>